<keyword evidence="5 6" id="KW-0472">Membrane</keyword>
<dbReference type="PANTHER" id="PTHR40064">
    <property type="entry name" value="MEMBRANE PROTEIN-RELATED"/>
    <property type="match status" value="1"/>
</dbReference>
<keyword evidence="3 6" id="KW-0812">Transmembrane</keyword>
<organism evidence="8 9">
    <name type="scientific">Fusobacterium necrogenes</name>
    <dbReference type="NCBI Taxonomy" id="858"/>
    <lineage>
        <taxon>Bacteria</taxon>
        <taxon>Fusobacteriati</taxon>
        <taxon>Fusobacteriota</taxon>
        <taxon>Fusobacteriia</taxon>
        <taxon>Fusobacteriales</taxon>
        <taxon>Fusobacteriaceae</taxon>
        <taxon>Fusobacterium</taxon>
    </lineage>
</organism>
<reference evidence="8 9" key="1">
    <citation type="submission" date="2018-06" db="EMBL/GenBank/DDBJ databases">
        <authorList>
            <consortium name="Pathogen Informatics"/>
            <person name="Doyle S."/>
        </authorList>
    </citation>
    <scope>NUCLEOTIDE SEQUENCE [LARGE SCALE GENOMIC DNA]</scope>
    <source>
        <strain evidence="8 9">NCTC10723</strain>
    </source>
</reference>
<keyword evidence="9" id="KW-1185">Reference proteome</keyword>
<dbReference type="Gene3D" id="1.20.120.940">
    <property type="entry name" value="Putative aromatic acid exporter, C-terminal domain"/>
    <property type="match status" value="1"/>
</dbReference>
<name>A0A377GWB5_9FUSO</name>
<dbReference type="OrthoDB" id="357521at2"/>
<dbReference type="Pfam" id="PF11728">
    <property type="entry name" value="ArAE_1_C"/>
    <property type="match status" value="1"/>
</dbReference>
<feature type="transmembrane region" description="Helical" evidence="6">
    <location>
        <begin position="51"/>
        <end position="69"/>
    </location>
</feature>
<proteinExistence type="predicted"/>
<accession>A0A377GWB5</accession>
<gene>
    <name evidence="8" type="ORF">NCTC10723_00733</name>
</gene>
<keyword evidence="4 6" id="KW-1133">Transmembrane helix</keyword>
<evidence type="ECO:0000313" key="9">
    <source>
        <dbReference type="Proteomes" id="UP000255328"/>
    </source>
</evidence>
<evidence type="ECO:0000256" key="1">
    <source>
        <dbReference type="ARBA" id="ARBA00004651"/>
    </source>
</evidence>
<feature type="transmembrane region" description="Helical" evidence="6">
    <location>
        <begin position="125"/>
        <end position="142"/>
    </location>
</feature>
<dbReference type="GO" id="GO:0005886">
    <property type="term" value="C:plasma membrane"/>
    <property type="evidence" value="ECO:0007669"/>
    <property type="project" value="UniProtKB-SubCell"/>
</dbReference>
<dbReference type="InterPro" id="IPR021062">
    <property type="entry name" value="ArAE_1_C"/>
</dbReference>
<evidence type="ECO:0000256" key="5">
    <source>
        <dbReference type="ARBA" id="ARBA00023136"/>
    </source>
</evidence>
<dbReference type="EMBL" id="UGGU01000003">
    <property type="protein sequence ID" value="STO31287.1"/>
    <property type="molecule type" value="Genomic_DNA"/>
</dbReference>
<comment type="subcellular location">
    <subcellularLocation>
        <location evidence="1">Cell membrane</location>
        <topology evidence="1">Multi-pass membrane protein</topology>
    </subcellularLocation>
</comment>
<evidence type="ECO:0000256" key="3">
    <source>
        <dbReference type="ARBA" id="ARBA00022692"/>
    </source>
</evidence>
<keyword evidence="2" id="KW-1003">Cell membrane</keyword>
<feature type="transmembrane region" description="Helical" evidence="6">
    <location>
        <begin position="99"/>
        <end position="119"/>
    </location>
</feature>
<evidence type="ECO:0000313" key="8">
    <source>
        <dbReference type="EMBL" id="STO31287.1"/>
    </source>
</evidence>
<dbReference type="InterPro" id="IPR010343">
    <property type="entry name" value="ArAE_1"/>
</dbReference>
<evidence type="ECO:0000256" key="4">
    <source>
        <dbReference type="ARBA" id="ARBA00022989"/>
    </source>
</evidence>
<evidence type="ECO:0000256" key="6">
    <source>
        <dbReference type="SAM" id="Phobius"/>
    </source>
</evidence>
<sequence>MKYIDHKVIKTALGTFISIYIAELLGIKFGVTAGVVTIISIQATKKESLKIALERFIASLVGLFIAVISFEIFGYTPFIFGVFILIFMPVCLKFNLFQGFLATVVLATHILSLGTVSLVIVKNEIYILLLGIIVALVLNSYMPDMRKELSEKKKNIDSLMKTIMNYFGEVLITGSVFADEEKVFTELKKELDSARDIAYKEYNNDIFSSSREEVEFFQMKRNQYKVLVRMRNHFYRFYLSSEHTEIISEFARKVSDSIGVDKLYIQVMSELERIREVFKNMPLPQSRVEFESRAMLFQFLNDIEQFLEIKRDYMKKLRKEN</sequence>
<dbReference type="RefSeq" id="WP_115269468.1">
    <property type="nucleotide sequence ID" value="NZ_CASFEE010000035.1"/>
</dbReference>
<protein>
    <submittedName>
        <fullName evidence="8">Predicted membrane protein</fullName>
    </submittedName>
</protein>
<dbReference type="Proteomes" id="UP000255328">
    <property type="component" value="Unassembled WGS sequence"/>
</dbReference>
<dbReference type="PANTHER" id="PTHR40064:SF1">
    <property type="entry name" value="MEMBRANE PROTEIN"/>
    <property type="match status" value="1"/>
</dbReference>
<feature type="domain" description="Putative aromatic acid exporter C-terminal" evidence="7">
    <location>
        <begin position="147"/>
        <end position="311"/>
    </location>
</feature>
<dbReference type="InterPro" id="IPR038323">
    <property type="entry name" value="ArAE_1_C_sf"/>
</dbReference>
<evidence type="ECO:0000259" key="7">
    <source>
        <dbReference type="Pfam" id="PF11728"/>
    </source>
</evidence>
<dbReference type="InterPro" id="IPR052984">
    <property type="entry name" value="UPF0421"/>
</dbReference>
<dbReference type="AlphaFoldDB" id="A0A377GWB5"/>
<feature type="transmembrane region" description="Helical" evidence="6">
    <location>
        <begin position="12"/>
        <end position="39"/>
    </location>
</feature>
<dbReference type="Pfam" id="PF06081">
    <property type="entry name" value="ArAE_1"/>
    <property type="match status" value="1"/>
</dbReference>
<evidence type="ECO:0000256" key="2">
    <source>
        <dbReference type="ARBA" id="ARBA00022475"/>
    </source>
</evidence>